<evidence type="ECO:0000256" key="8">
    <source>
        <dbReference type="ARBA" id="ARBA00022786"/>
    </source>
</evidence>
<evidence type="ECO:0000256" key="5">
    <source>
        <dbReference type="ARBA" id="ARBA00022490"/>
    </source>
</evidence>
<dbReference type="InterPro" id="IPR000408">
    <property type="entry name" value="Reg_chr_condens"/>
</dbReference>
<keyword evidence="5" id="KW-0963">Cytoplasm</keyword>
<reference evidence="12" key="3">
    <citation type="submission" date="2025-09" db="UniProtKB">
        <authorList>
            <consortium name="Ensembl"/>
        </authorList>
    </citation>
    <scope>IDENTIFICATION</scope>
</reference>
<keyword evidence="13" id="KW-1185">Reference proteome</keyword>
<comment type="catalytic activity">
    <reaction evidence="1">
        <text>S-ubiquitinyl-[E2 ubiquitin-conjugating enzyme]-L-cysteine + [acceptor protein]-L-lysine = [E2 ubiquitin-conjugating enzyme]-L-cysteine + N(6)-ubiquitinyl-[acceptor protein]-L-lysine.</text>
        <dbReference type="EC" id="2.3.2.26"/>
    </reaction>
</comment>
<dbReference type="SUPFAM" id="SSF56204">
    <property type="entry name" value="Hect, E3 ligase catalytic domain"/>
    <property type="match status" value="1"/>
</dbReference>
<reference evidence="12 13" key="1">
    <citation type="journal article" date="2012" name="Nature">
        <title>The genomic landscape of species divergence in Ficedula flycatchers.</title>
        <authorList>
            <person name="Ellegren H."/>
            <person name="Smeds L."/>
            <person name="Burri R."/>
            <person name="Olason P.I."/>
            <person name="Backstrom N."/>
            <person name="Kawakami T."/>
            <person name="Kunstner A."/>
            <person name="Makinen H."/>
            <person name="Nadachowska-Brzyska K."/>
            <person name="Qvarnstrom A."/>
            <person name="Uebbing S."/>
            <person name="Wolf J.B."/>
        </authorList>
    </citation>
    <scope>NUCLEOTIDE SEQUENCE [LARGE SCALE GENOMIC DNA]</scope>
</reference>
<dbReference type="Ensembl" id="ENSFALT00000031484.1">
    <property type="protein sequence ID" value="ENSFALP00000021335.1"/>
    <property type="gene ID" value="ENSFALG00000005987.2"/>
</dbReference>
<dbReference type="InterPro" id="IPR009091">
    <property type="entry name" value="RCC1/BLIP-II"/>
</dbReference>
<dbReference type="Proteomes" id="UP000016665">
    <property type="component" value="Chromosome 4"/>
</dbReference>
<dbReference type="PRINTS" id="PR00633">
    <property type="entry name" value="RCCNDNSATION"/>
</dbReference>
<dbReference type="FunFam" id="3.30.2410.10:FF:000003">
    <property type="entry name" value="probable E3 ubiquitin-protein ligase HERC4 isoform X1"/>
    <property type="match status" value="1"/>
</dbReference>
<dbReference type="Pfam" id="PF00632">
    <property type="entry name" value="HECT"/>
    <property type="match status" value="1"/>
</dbReference>
<dbReference type="SMART" id="SM00119">
    <property type="entry name" value="HECTc"/>
    <property type="match status" value="1"/>
</dbReference>
<dbReference type="Gene3D" id="3.90.1750.10">
    <property type="entry name" value="Hect, E3 ligase catalytic domains"/>
    <property type="match status" value="1"/>
</dbReference>
<dbReference type="SUPFAM" id="SSF50985">
    <property type="entry name" value="RCC1/BLIP-II"/>
    <property type="match status" value="1"/>
</dbReference>
<keyword evidence="8 9" id="KW-0833">Ubl conjugation pathway</keyword>
<feature type="repeat" description="RCC1" evidence="10">
    <location>
        <begin position="260"/>
        <end position="311"/>
    </location>
</feature>
<evidence type="ECO:0000256" key="2">
    <source>
        <dbReference type="ARBA" id="ARBA00004496"/>
    </source>
</evidence>
<proteinExistence type="predicted"/>
<gene>
    <name evidence="12" type="primary">HERC3</name>
</gene>
<dbReference type="PROSITE" id="PS50012">
    <property type="entry name" value="RCC1_3"/>
    <property type="match status" value="6"/>
</dbReference>
<dbReference type="Gene3D" id="3.30.2160.10">
    <property type="entry name" value="Hect, E3 ligase catalytic domain"/>
    <property type="match status" value="1"/>
</dbReference>
<dbReference type="GO" id="GO:0061630">
    <property type="term" value="F:ubiquitin protein ligase activity"/>
    <property type="evidence" value="ECO:0007669"/>
    <property type="project" value="UniProtKB-EC"/>
</dbReference>
<evidence type="ECO:0000313" key="12">
    <source>
        <dbReference type="Ensembl" id="ENSFALP00000021335.1"/>
    </source>
</evidence>
<organism evidence="12 13">
    <name type="scientific">Ficedula albicollis</name>
    <name type="common">Collared flycatcher</name>
    <name type="synonym">Muscicapa albicollis</name>
    <dbReference type="NCBI Taxonomy" id="59894"/>
    <lineage>
        <taxon>Eukaryota</taxon>
        <taxon>Metazoa</taxon>
        <taxon>Chordata</taxon>
        <taxon>Craniata</taxon>
        <taxon>Vertebrata</taxon>
        <taxon>Euteleostomi</taxon>
        <taxon>Archelosauria</taxon>
        <taxon>Archosauria</taxon>
        <taxon>Dinosauria</taxon>
        <taxon>Saurischia</taxon>
        <taxon>Theropoda</taxon>
        <taxon>Coelurosauria</taxon>
        <taxon>Aves</taxon>
        <taxon>Neognathae</taxon>
        <taxon>Neoaves</taxon>
        <taxon>Telluraves</taxon>
        <taxon>Australaves</taxon>
        <taxon>Passeriformes</taxon>
        <taxon>Muscicapidae</taxon>
        <taxon>Ficedula</taxon>
    </lineage>
</organism>
<dbReference type="GO" id="GO:0005737">
    <property type="term" value="C:cytoplasm"/>
    <property type="evidence" value="ECO:0007669"/>
    <property type="project" value="UniProtKB-SubCell"/>
</dbReference>
<reference evidence="12" key="2">
    <citation type="submission" date="2025-08" db="UniProtKB">
        <authorList>
            <consortium name="Ensembl"/>
        </authorList>
    </citation>
    <scope>IDENTIFICATION</scope>
</reference>
<evidence type="ECO:0000256" key="10">
    <source>
        <dbReference type="PROSITE-ProRule" id="PRU00235"/>
    </source>
</evidence>
<dbReference type="InterPro" id="IPR035983">
    <property type="entry name" value="Hect_E3_ubiquitin_ligase"/>
</dbReference>
<evidence type="ECO:0000256" key="3">
    <source>
        <dbReference type="ARBA" id="ARBA00004906"/>
    </source>
</evidence>
<dbReference type="FunFam" id="3.90.1750.10:FF:000010">
    <property type="entry name" value="probable E3 ubiquitin-protein ligase HERC4 isoform X1"/>
    <property type="match status" value="1"/>
</dbReference>
<feature type="repeat" description="RCC1" evidence="10">
    <location>
        <begin position="103"/>
        <end position="155"/>
    </location>
</feature>
<feature type="active site" description="Glycyl thioester intermediate" evidence="9">
    <location>
        <position position="907"/>
    </location>
</feature>
<evidence type="ECO:0000313" key="13">
    <source>
        <dbReference type="Proteomes" id="UP000016665"/>
    </source>
</evidence>
<name>A0A803VF29_FICAL</name>
<dbReference type="Pfam" id="PF25390">
    <property type="entry name" value="WD40_RLD"/>
    <property type="match status" value="1"/>
</dbReference>
<comment type="subcellular location">
    <subcellularLocation>
        <location evidence="2">Cytoplasm</location>
    </subcellularLocation>
</comment>
<feature type="repeat" description="RCC1" evidence="10">
    <location>
        <begin position="1"/>
        <end position="52"/>
    </location>
</feature>
<dbReference type="PROSITE" id="PS50237">
    <property type="entry name" value="HECT"/>
    <property type="match status" value="1"/>
</dbReference>
<dbReference type="InterPro" id="IPR000569">
    <property type="entry name" value="HECT_dom"/>
</dbReference>
<keyword evidence="6" id="KW-0808">Transferase</keyword>
<dbReference type="FunFam" id="2.130.10.30:FF:000012">
    <property type="entry name" value="probable E3 ubiquitin-protein ligase HERC3 isoform X1"/>
    <property type="match status" value="1"/>
</dbReference>
<feature type="repeat" description="RCC1" evidence="10">
    <location>
        <begin position="53"/>
        <end position="102"/>
    </location>
</feature>
<dbReference type="FunFam" id="3.30.2160.10:FF:000004">
    <property type="entry name" value="probable E3 ubiquitin-protein ligase HERC4 isoform X1"/>
    <property type="match status" value="1"/>
</dbReference>
<feature type="domain" description="HECT" evidence="11">
    <location>
        <begin position="611"/>
        <end position="939"/>
    </location>
</feature>
<dbReference type="PANTHER" id="PTHR45622:SF18">
    <property type="entry name" value="E3 UBIQUITIN-PROTEIN LIGASE HERC3-RELATED"/>
    <property type="match status" value="1"/>
</dbReference>
<dbReference type="CDD" id="cd00078">
    <property type="entry name" value="HECTc"/>
    <property type="match status" value="1"/>
</dbReference>
<evidence type="ECO:0000256" key="1">
    <source>
        <dbReference type="ARBA" id="ARBA00000885"/>
    </source>
</evidence>
<evidence type="ECO:0000256" key="9">
    <source>
        <dbReference type="PROSITE-ProRule" id="PRU00104"/>
    </source>
</evidence>
<evidence type="ECO:0000256" key="6">
    <source>
        <dbReference type="ARBA" id="ARBA00022679"/>
    </source>
</evidence>
<feature type="repeat" description="RCC1" evidence="10">
    <location>
        <begin position="208"/>
        <end position="259"/>
    </location>
</feature>
<dbReference type="GeneTree" id="ENSGT00940000158189"/>
<keyword evidence="7" id="KW-0677">Repeat</keyword>
<dbReference type="PANTHER" id="PTHR45622">
    <property type="entry name" value="UBIQUITIN-PROTEIN LIGASE E3A-RELATED"/>
    <property type="match status" value="1"/>
</dbReference>
<comment type="pathway">
    <text evidence="3">Protein modification; protein ubiquitination.</text>
</comment>
<dbReference type="InterPro" id="IPR051709">
    <property type="entry name" value="Ub-ligase/GTPase-reg"/>
</dbReference>
<dbReference type="AlphaFoldDB" id="A0A803VF29"/>
<feature type="repeat" description="RCC1" evidence="10">
    <location>
        <begin position="155"/>
        <end position="207"/>
    </location>
</feature>
<accession>A0A803VF29</accession>
<dbReference type="Gene3D" id="3.30.2410.10">
    <property type="entry name" value="Hect, E3 ligase catalytic domain"/>
    <property type="match status" value="1"/>
</dbReference>
<dbReference type="PROSITE" id="PS00626">
    <property type="entry name" value="RCC1_2"/>
    <property type="match status" value="3"/>
</dbReference>
<evidence type="ECO:0000259" key="11">
    <source>
        <dbReference type="PROSITE" id="PS50237"/>
    </source>
</evidence>
<sequence>MLCWGYSSYGQPGIGSNLQVIIPEPQVYGFIHDRNVKEVACGGNHSVFLLEDGEVYTCGLNTKGQLGHDCEGSKPEQIGALAGQHIVHVACGESHSVALSDQGQLFSWGAGSDGQLGLTTIEDAVTVPRLIKKLNQQTILQVSCGNWHCLALAAGTFFTWGQNSYGQLGLGKECPSQASPQRVKSLDGIPLAQVAAGGAHSFALSLSGAVFGWGKNSSGQLGLSDERDRESPCHVKLLRSQKVVYISCGEEHTAVLTKSGGVFTFGAGSCGQLGHDSMNDEVNPRRVLELMGSEVSQIACGRHHTLAFVPSSGMIYAFGCGTRGQLGTGHTCNVKCPSPVKGHWAAHNGQLSGKPGMYCAQFEMANGHKYFESFLIPQLSSSPPDVEAMRIYLILPEFPPFQDSKYYISLTLPLAMAILRLDTNPSKVLDNWWSQVCPRYFLRLVDLYKGAVVYLLSGRKTLLIPVLFSSYITAALRLLEKLHKVNQKVKHVEYDKFYIPEISSLVDIQEDYLMWFLHQAGMVRGFMYRDEIADAVTLCSYPFIFDAQAKTKMLQTDAELQMQVAINGANLQNVFMLLTLEPLLARSPFLVLHVRRSNLVGDALRELSIHSDIDLKKPLKVIFDGEEAVDAGGVTKEFFLLLLKELLNPIYGMFTYYPESNLLWFSDTCFVEHNWFHLIGIICGLAIYNFTVVDLHFPLALYKKLLNVKPCLEDLKELSPTEGRSLQQLLDYPGEDVEETFCLNFTICRESYGVTEQKNLVEDGDKILVQKDNREEFVEAYVNYIFNLSIQEWYTAFSTGFLKVCGGKVLELFQPTELRAMIVGNSNYNWEELEEVNAVYKGDYTATHPTVRMFWETFHAFPLEKKKKFLLFLTGSDRIPIYGMSSLRIIIQSTPSGEQYLPVAHTCYNLLDLPKYSSKEILSARLVQAIDHYEGFSLA</sequence>
<protein>
    <recommendedName>
        <fullName evidence="4">HECT-type E3 ubiquitin transferase</fullName>
        <ecNumber evidence="4">2.3.2.26</ecNumber>
    </recommendedName>
</protein>
<dbReference type="InterPro" id="IPR058923">
    <property type="entry name" value="RCC1-like_dom"/>
</dbReference>
<evidence type="ECO:0000256" key="7">
    <source>
        <dbReference type="ARBA" id="ARBA00022737"/>
    </source>
</evidence>
<dbReference type="EC" id="2.3.2.26" evidence="4"/>
<dbReference type="Gene3D" id="2.130.10.30">
    <property type="entry name" value="Regulator of chromosome condensation 1/beta-lactamase-inhibitor protein II"/>
    <property type="match status" value="2"/>
</dbReference>
<evidence type="ECO:0000256" key="4">
    <source>
        <dbReference type="ARBA" id="ARBA00012485"/>
    </source>
</evidence>